<dbReference type="AlphaFoldDB" id="A0A5C3LNA0"/>
<gene>
    <name evidence="2" type="ORF">FA15DRAFT_663584</name>
</gene>
<sequence length="121" mass="13610">MVKHGNKFIEEAREQLKNLQGKEISMEKLASEYPSLTDGLEDAFNKLKATYPPFIQGVGQQRSLTIDAASEMVKHNKGRREKAAKQLVKNAKKEIDRAKETEKAASDAAELIKHYKAVLKL</sequence>
<evidence type="ECO:0000256" key="1">
    <source>
        <dbReference type="SAM" id="Coils"/>
    </source>
</evidence>
<evidence type="ECO:0000313" key="2">
    <source>
        <dbReference type="EMBL" id="TFK30201.1"/>
    </source>
</evidence>
<dbReference type="EMBL" id="ML210147">
    <property type="protein sequence ID" value="TFK30201.1"/>
    <property type="molecule type" value="Genomic_DNA"/>
</dbReference>
<keyword evidence="3" id="KW-1185">Reference proteome</keyword>
<accession>A0A5C3LNA0</accession>
<reference evidence="2 3" key="1">
    <citation type="journal article" date="2019" name="Nat. Ecol. Evol.">
        <title>Megaphylogeny resolves global patterns of mushroom evolution.</title>
        <authorList>
            <person name="Varga T."/>
            <person name="Krizsan K."/>
            <person name="Foldi C."/>
            <person name="Dima B."/>
            <person name="Sanchez-Garcia M."/>
            <person name="Sanchez-Ramirez S."/>
            <person name="Szollosi G.J."/>
            <person name="Szarkandi J.G."/>
            <person name="Papp V."/>
            <person name="Albert L."/>
            <person name="Andreopoulos W."/>
            <person name="Angelini C."/>
            <person name="Antonin V."/>
            <person name="Barry K.W."/>
            <person name="Bougher N.L."/>
            <person name="Buchanan P."/>
            <person name="Buyck B."/>
            <person name="Bense V."/>
            <person name="Catcheside P."/>
            <person name="Chovatia M."/>
            <person name="Cooper J."/>
            <person name="Damon W."/>
            <person name="Desjardin D."/>
            <person name="Finy P."/>
            <person name="Geml J."/>
            <person name="Haridas S."/>
            <person name="Hughes K."/>
            <person name="Justo A."/>
            <person name="Karasinski D."/>
            <person name="Kautmanova I."/>
            <person name="Kiss B."/>
            <person name="Kocsube S."/>
            <person name="Kotiranta H."/>
            <person name="LaButti K.M."/>
            <person name="Lechner B.E."/>
            <person name="Liimatainen K."/>
            <person name="Lipzen A."/>
            <person name="Lukacs Z."/>
            <person name="Mihaltcheva S."/>
            <person name="Morgado L.N."/>
            <person name="Niskanen T."/>
            <person name="Noordeloos M.E."/>
            <person name="Ohm R.A."/>
            <person name="Ortiz-Santana B."/>
            <person name="Ovrebo C."/>
            <person name="Racz N."/>
            <person name="Riley R."/>
            <person name="Savchenko A."/>
            <person name="Shiryaev A."/>
            <person name="Soop K."/>
            <person name="Spirin V."/>
            <person name="Szebenyi C."/>
            <person name="Tomsovsky M."/>
            <person name="Tulloss R.E."/>
            <person name="Uehling J."/>
            <person name="Grigoriev I.V."/>
            <person name="Vagvolgyi C."/>
            <person name="Papp T."/>
            <person name="Martin F.M."/>
            <person name="Miettinen O."/>
            <person name="Hibbett D.S."/>
            <person name="Nagy L.G."/>
        </authorList>
    </citation>
    <scope>NUCLEOTIDE SEQUENCE [LARGE SCALE GENOMIC DNA]</scope>
    <source>
        <strain evidence="2 3">CBS 121175</strain>
    </source>
</reference>
<name>A0A5C3LNA0_COPMA</name>
<protein>
    <submittedName>
        <fullName evidence="2">Uncharacterized protein</fullName>
    </submittedName>
</protein>
<organism evidence="2 3">
    <name type="scientific">Coprinopsis marcescibilis</name>
    <name type="common">Agaric fungus</name>
    <name type="synonym">Psathyrella marcescibilis</name>
    <dbReference type="NCBI Taxonomy" id="230819"/>
    <lineage>
        <taxon>Eukaryota</taxon>
        <taxon>Fungi</taxon>
        <taxon>Dikarya</taxon>
        <taxon>Basidiomycota</taxon>
        <taxon>Agaricomycotina</taxon>
        <taxon>Agaricomycetes</taxon>
        <taxon>Agaricomycetidae</taxon>
        <taxon>Agaricales</taxon>
        <taxon>Agaricineae</taxon>
        <taxon>Psathyrellaceae</taxon>
        <taxon>Coprinopsis</taxon>
    </lineage>
</organism>
<feature type="coiled-coil region" evidence="1">
    <location>
        <begin position="81"/>
        <end position="108"/>
    </location>
</feature>
<keyword evidence="1" id="KW-0175">Coiled coil</keyword>
<dbReference type="OrthoDB" id="3264586at2759"/>
<proteinExistence type="predicted"/>
<dbReference type="Proteomes" id="UP000307440">
    <property type="component" value="Unassembled WGS sequence"/>
</dbReference>
<evidence type="ECO:0000313" key="3">
    <source>
        <dbReference type="Proteomes" id="UP000307440"/>
    </source>
</evidence>